<evidence type="ECO:0000313" key="3">
    <source>
        <dbReference type="Proteomes" id="UP000193309"/>
    </source>
</evidence>
<dbReference type="PANTHER" id="PTHR12993">
    <property type="entry name" value="N-ACETYLGLUCOSAMINYL-PHOSPHATIDYLINOSITOL DE-N-ACETYLASE-RELATED"/>
    <property type="match status" value="1"/>
</dbReference>
<dbReference type="Gene3D" id="3.40.50.10320">
    <property type="entry name" value="LmbE-like"/>
    <property type="match status" value="1"/>
</dbReference>
<sequence length="235" mass="26373">MTTTVLPAYDWSDFRRVLVVVAHPDDAEYGLSCAVSMWTDAGVEVGYLLLTHGEAGIRHLDPDEVAPLRAEEQRAACATVGVTDLTLLEHPDGQLMDSMELRRDIAKHIREFQPDTVITANFELEAYGSYNQADHRVAGLMTVDAVRDADNPWVHRDLDLPAHKVERLLVVNPGDPTHRVIVDEKAEQRGIESLACHKVYFEALPDHPKPEDFIPMMIEQPDGERAVSFRVFDPI</sequence>
<dbReference type="AlphaFoldDB" id="A0A1X7K0I0"/>
<proteinExistence type="predicted"/>
<dbReference type="OrthoDB" id="3514174at2"/>
<evidence type="ECO:0000313" key="2">
    <source>
        <dbReference type="EMBL" id="SMG34377.1"/>
    </source>
</evidence>
<keyword evidence="3" id="KW-1185">Reference proteome</keyword>
<name>A0A1X7K0I0_9CORY</name>
<dbReference type="GO" id="GO:0016137">
    <property type="term" value="P:glycoside metabolic process"/>
    <property type="evidence" value="ECO:0007669"/>
    <property type="project" value="UniProtKB-ARBA"/>
</dbReference>
<dbReference type="SUPFAM" id="SSF102588">
    <property type="entry name" value="LmbE-like"/>
    <property type="match status" value="1"/>
</dbReference>
<organism evidence="2 3">
    <name type="scientific">Corynebacterium pollutisoli</name>
    <dbReference type="NCBI Taxonomy" id="1610489"/>
    <lineage>
        <taxon>Bacteria</taxon>
        <taxon>Bacillati</taxon>
        <taxon>Actinomycetota</taxon>
        <taxon>Actinomycetes</taxon>
        <taxon>Mycobacteriales</taxon>
        <taxon>Corynebacteriaceae</taxon>
        <taxon>Corynebacterium</taxon>
    </lineage>
</organism>
<dbReference type="GO" id="GO:0016811">
    <property type="term" value="F:hydrolase activity, acting on carbon-nitrogen (but not peptide) bonds, in linear amides"/>
    <property type="evidence" value="ECO:0007669"/>
    <property type="project" value="TreeGrafter"/>
</dbReference>
<dbReference type="InterPro" id="IPR024078">
    <property type="entry name" value="LmbE-like_dom_sf"/>
</dbReference>
<dbReference type="EMBL" id="FXAR01000008">
    <property type="protein sequence ID" value="SMG34377.1"/>
    <property type="molecule type" value="Genomic_DNA"/>
</dbReference>
<dbReference type="STRING" id="1610489.SAMN06295981_2142"/>
<gene>
    <name evidence="2" type="ORF">SAMN06295981_2142</name>
</gene>
<reference evidence="3" key="1">
    <citation type="submission" date="2017-04" db="EMBL/GenBank/DDBJ databases">
        <authorList>
            <person name="Varghese N."/>
            <person name="Submissions S."/>
        </authorList>
    </citation>
    <scope>NUCLEOTIDE SEQUENCE [LARGE SCALE GENOMIC DNA]</scope>
    <source>
        <strain evidence="3">VDS</strain>
    </source>
</reference>
<dbReference type="PANTHER" id="PTHR12993:SF28">
    <property type="entry name" value="LMBE FAMILY PROTEIN"/>
    <property type="match status" value="1"/>
</dbReference>
<dbReference type="InterPro" id="IPR003737">
    <property type="entry name" value="GlcNAc_PI_deacetylase-related"/>
</dbReference>
<evidence type="ECO:0000256" key="1">
    <source>
        <dbReference type="ARBA" id="ARBA00022833"/>
    </source>
</evidence>
<keyword evidence="1" id="KW-0862">Zinc</keyword>
<dbReference type="Proteomes" id="UP000193309">
    <property type="component" value="Unassembled WGS sequence"/>
</dbReference>
<dbReference type="RefSeq" id="WP_085550238.1">
    <property type="nucleotide sequence ID" value="NZ_FXAR01000008.1"/>
</dbReference>
<dbReference type="Pfam" id="PF02585">
    <property type="entry name" value="PIG-L"/>
    <property type="match status" value="1"/>
</dbReference>
<accession>A0A1X7K0I0</accession>
<protein>
    <submittedName>
        <fullName evidence="2">N-acetylglucosaminyl deacetylase, LmbE family</fullName>
    </submittedName>
</protein>